<dbReference type="EMBL" id="BAABGQ010000004">
    <property type="protein sequence ID" value="GAA4495695.1"/>
    <property type="molecule type" value="Genomic_DNA"/>
</dbReference>
<accession>A0ABP8Q3J1</accession>
<feature type="transmembrane region" description="Helical" evidence="1">
    <location>
        <begin position="124"/>
        <end position="145"/>
    </location>
</feature>
<reference evidence="3" key="1">
    <citation type="journal article" date="2019" name="Int. J. Syst. Evol. Microbiol.">
        <title>The Global Catalogue of Microorganisms (GCM) 10K type strain sequencing project: providing services to taxonomists for standard genome sequencing and annotation.</title>
        <authorList>
            <consortium name="The Broad Institute Genomics Platform"/>
            <consortium name="The Broad Institute Genome Sequencing Center for Infectious Disease"/>
            <person name="Wu L."/>
            <person name="Ma J."/>
        </authorList>
    </citation>
    <scope>NUCLEOTIDE SEQUENCE [LARGE SCALE GENOMIC DNA]</scope>
    <source>
        <strain evidence="3">JCM 17841</strain>
    </source>
</reference>
<evidence type="ECO:0000256" key="1">
    <source>
        <dbReference type="SAM" id="Phobius"/>
    </source>
</evidence>
<proteinExistence type="predicted"/>
<gene>
    <name evidence="2" type="ORF">GCM10023172_07830</name>
</gene>
<feature type="transmembrane region" description="Helical" evidence="1">
    <location>
        <begin position="74"/>
        <end position="90"/>
    </location>
</feature>
<organism evidence="2 3">
    <name type="scientific">Hymenobacter ginsengisoli</name>
    <dbReference type="NCBI Taxonomy" id="1051626"/>
    <lineage>
        <taxon>Bacteria</taxon>
        <taxon>Pseudomonadati</taxon>
        <taxon>Bacteroidota</taxon>
        <taxon>Cytophagia</taxon>
        <taxon>Cytophagales</taxon>
        <taxon>Hymenobacteraceae</taxon>
        <taxon>Hymenobacter</taxon>
    </lineage>
</organism>
<evidence type="ECO:0000313" key="2">
    <source>
        <dbReference type="EMBL" id="GAA4495695.1"/>
    </source>
</evidence>
<dbReference type="Proteomes" id="UP001501243">
    <property type="component" value="Unassembled WGS sequence"/>
</dbReference>
<sequence>MELDDLRRQWRQPEPPAVPAALSMAELRQLLAQQSGSIVAQLRRNARLEMGINYSILVVSLLIAGLAPVLWVRLFGGLLALIAVVCIFYFRRKLGLLRSMSDPGGDLRAYLLRLTIGLRTLIQFYYRLTLATLPVSCLLMGFMALTTTNKTVTTTKIWIVSAVLAVLCGVLYLPTAHTTKRYLHWLYGQHLDRLEGQLRELNDEPEA</sequence>
<feature type="transmembrane region" description="Helical" evidence="1">
    <location>
        <begin position="157"/>
        <end position="174"/>
    </location>
</feature>
<keyword evidence="1" id="KW-1133">Transmembrane helix</keyword>
<dbReference type="RefSeq" id="WP_208132412.1">
    <property type="nucleotide sequence ID" value="NZ_BAABGQ010000004.1"/>
</dbReference>
<evidence type="ECO:0000313" key="3">
    <source>
        <dbReference type="Proteomes" id="UP001501243"/>
    </source>
</evidence>
<name>A0ABP8Q3J1_9BACT</name>
<comment type="caution">
    <text evidence="2">The sequence shown here is derived from an EMBL/GenBank/DDBJ whole genome shotgun (WGS) entry which is preliminary data.</text>
</comment>
<keyword evidence="1" id="KW-0472">Membrane</keyword>
<protein>
    <submittedName>
        <fullName evidence="2">Uncharacterized protein</fullName>
    </submittedName>
</protein>
<keyword evidence="3" id="KW-1185">Reference proteome</keyword>
<keyword evidence="1" id="KW-0812">Transmembrane</keyword>
<feature type="transmembrane region" description="Helical" evidence="1">
    <location>
        <begin position="51"/>
        <end position="68"/>
    </location>
</feature>